<dbReference type="Pfam" id="PF26366">
    <property type="entry name" value="DUF8094"/>
    <property type="match status" value="1"/>
</dbReference>
<name>A0AA90H0H4_9ACTN</name>
<feature type="domain" description="DUF8094" evidence="1">
    <location>
        <begin position="53"/>
        <end position="343"/>
    </location>
</feature>
<organism evidence="2">
    <name type="scientific">Streptantibioticus silvisoli</name>
    <dbReference type="NCBI Taxonomy" id="2705255"/>
    <lineage>
        <taxon>Bacteria</taxon>
        <taxon>Bacillati</taxon>
        <taxon>Actinomycetota</taxon>
        <taxon>Actinomycetes</taxon>
        <taxon>Kitasatosporales</taxon>
        <taxon>Streptomycetaceae</taxon>
        <taxon>Streptantibioticus</taxon>
    </lineage>
</organism>
<comment type="caution">
    <text evidence="2">The sequence shown here is derived from an EMBL/GenBank/DDBJ whole genome shotgun (WGS) entry which is preliminary data.</text>
</comment>
<accession>A0AA90H0H4</accession>
<dbReference type="EMBL" id="JABXJJ020000002">
    <property type="protein sequence ID" value="MDI5968215.1"/>
    <property type="molecule type" value="Genomic_DNA"/>
</dbReference>
<dbReference type="AlphaFoldDB" id="A0AA90H0H4"/>
<proteinExistence type="predicted"/>
<protein>
    <recommendedName>
        <fullName evidence="1">DUF8094 domain-containing protein</fullName>
    </recommendedName>
</protein>
<dbReference type="InterPro" id="IPR058407">
    <property type="entry name" value="DUF8094"/>
</dbReference>
<dbReference type="RefSeq" id="WP_271314578.1">
    <property type="nucleotide sequence ID" value="NZ_JABXJJ020000002.1"/>
</dbReference>
<reference evidence="2" key="1">
    <citation type="submission" date="2023-05" db="EMBL/GenBank/DDBJ databases">
        <title>Streptantibioticus silvisoli sp. nov., acidotolerant actinomycetes 1 from pine litter.</title>
        <authorList>
            <person name="Swiecimska M."/>
            <person name="Golinska P."/>
            <person name="Sangal V."/>
            <person name="Wachnowicz B."/>
            <person name="Goodfellow M."/>
        </authorList>
    </citation>
    <scope>NUCLEOTIDE SEQUENCE</scope>
    <source>
        <strain evidence="2">SL13</strain>
    </source>
</reference>
<evidence type="ECO:0000259" key="1">
    <source>
        <dbReference type="Pfam" id="PF26366"/>
    </source>
</evidence>
<gene>
    <name evidence="2" type="ORF">POF50_002440</name>
</gene>
<evidence type="ECO:0000313" key="2">
    <source>
        <dbReference type="EMBL" id="MDI5968215.1"/>
    </source>
</evidence>
<sequence length="344" mass="36455">MSAPCAVRPPLSPRRPAAARRYSRRLSALAAVLLLSSAATGCVTVHGRTALIPSVSKADARKALARFVSVGNRANIKLDPSLNSQVESGPMYTVDESYIRGQHTLHPNGNPQYKPLVLTDTRLLIPRQVGWPKWFVADTGENRDNGRWILVFTHSAAARPWTVSYLVATGAGADPDFATDRQGYAEPVPSAGTSLAVQPGELGARYAAYLHSGTGAAAFAPGPATTGARAERRAQLRPQQGVATQFADETGDPKRYPAVAVRLTDGGALVFFSSQTQREQTIASGTLKVTDQNVTAQLTSPVHKSITEYTFTEEGAEVPPAGAKGGAAVRFLAQISQLIDARGA</sequence>